<comment type="caution">
    <text evidence="2">The sequence shown here is derived from an EMBL/GenBank/DDBJ whole genome shotgun (WGS) entry which is preliminary data.</text>
</comment>
<sequence>MNTGVVFVAVYYFVLWRLFLMSISTKHHQHPDTCTTESRTGLAKLRILLLTMRLFNQGGHFVRMDSSAQPTAKIIQLGGHAGGWQCEHGF</sequence>
<proteinExistence type="predicted"/>
<keyword evidence="3" id="KW-1185">Reference proteome</keyword>
<name>A0A1Y2DXW6_9PEZI</name>
<dbReference type="Proteomes" id="UP000193689">
    <property type="component" value="Unassembled WGS sequence"/>
</dbReference>
<keyword evidence="1" id="KW-1133">Transmembrane helix</keyword>
<keyword evidence="1" id="KW-0472">Membrane</keyword>
<dbReference type="EMBL" id="MCFJ01000007">
    <property type="protein sequence ID" value="ORY64148.1"/>
    <property type="molecule type" value="Genomic_DNA"/>
</dbReference>
<keyword evidence="1" id="KW-0812">Transmembrane</keyword>
<evidence type="ECO:0000256" key="1">
    <source>
        <dbReference type="SAM" id="Phobius"/>
    </source>
</evidence>
<dbReference type="InParanoid" id="A0A1Y2DXW6"/>
<evidence type="ECO:0000313" key="2">
    <source>
        <dbReference type="EMBL" id="ORY64148.1"/>
    </source>
</evidence>
<accession>A0A1Y2DXW6</accession>
<reference evidence="2 3" key="1">
    <citation type="submission" date="2016-07" db="EMBL/GenBank/DDBJ databases">
        <title>Pervasive Adenine N6-methylation of Active Genes in Fungi.</title>
        <authorList>
            <consortium name="DOE Joint Genome Institute"/>
            <person name="Mondo S.J."/>
            <person name="Dannebaum R.O."/>
            <person name="Kuo R.C."/>
            <person name="Labutti K."/>
            <person name="Haridas S."/>
            <person name="Kuo A."/>
            <person name="Salamov A."/>
            <person name="Ahrendt S.R."/>
            <person name="Lipzen A."/>
            <person name="Sullivan W."/>
            <person name="Andreopoulos W.B."/>
            <person name="Clum A."/>
            <person name="Lindquist E."/>
            <person name="Daum C."/>
            <person name="Ramamoorthy G.K."/>
            <person name="Gryganskyi A."/>
            <person name="Culley D."/>
            <person name="Magnuson J.K."/>
            <person name="James T.Y."/>
            <person name="O'Malley M.A."/>
            <person name="Stajich J.E."/>
            <person name="Spatafora J.W."/>
            <person name="Visel A."/>
            <person name="Grigoriev I.V."/>
        </authorList>
    </citation>
    <scope>NUCLEOTIDE SEQUENCE [LARGE SCALE GENOMIC DNA]</scope>
    <source>
        <strain evidence="2 3">CBS 129021</strain>
    </source>
</reference>
<feature type="transmembrane region" description="Helical" evidence="1">
    <location>
        <begin position="6"/>
        <end position="23"/>
    </location>
</feature>
<gene>
    <name evidence="2" type="ORF">BCR38DRAFT_434166</name>
</gene>
<dbReference type="GeneID" id="63776504"/>
<evidence type="ECO:0000313" key="3">
    <source>
        <dbReference type="Proteomes" id="UP000193689"/>
    </source>
</evidence>
<protein>
    <submittedName>
        <fullName evidence="2">Uncharacterized protein</fullName>
    </submittedName>
</protein>
<dbReference type="RefSeq" id="XP_040715562.1">
    <property type="nucleotide sequence ID" value="XM_040860292.1"/>
</dbReference>
<dbReference type="AlphaFoldDB" id="A0A1Y2DXW6"/>
<organism evidence="2 3">
    <name type="scientific">Pseudomassariella vexata</name>
    <dbReference type="NCBI Taxonomy" id="1141098"/>
    <lineage>
        <taxon>Eukaryota</taxon>
        <taxon>Fungi</taxon>
        <taxon>Dikarya</taxon>
        <taxon>Ascomycota</taxon>
        <taxon>Pezizomycotina</taxon>
        <taxon>Sordariomycetes</taxon>
        <taxon>Xylariomycetidae</taxon>
        <taxon>Amphisphaeriales</taxon>
        <taxon>Pseudomassariaceae</taxon>
        <taxon>Pseudomassariella</taxon>
    </lineage>
</organism>